<feature type="compositionally biased region" description="Basic and acidic residues" evidence="1">
    <location>
        <begin position="254"/>
        <end position="266"/>
    </location>
</feature>
<reference evidence="2 3" key="1">
    <citation type="journal article" date="2022" name="G3 (Bethesda)">
        <title>Whole-genome sequence and methylome profiling of the almond [Prunus dulcis (Mill.) D.A. Webb] cultivar 'Nonpareil'.</title>
        <authorList>
            <person name="D'Amico-Willman K.M."/>
            <person name="Ouma W.Z."/>
            <person name="Meulia T."/>
            <person name="Sideli G.M."/>
            <person name="Gradziel T.M."/>
            <person name="Fresnedo-Ramirez J."/>
        </authorList>
    </citation>
    <scope>NUCLEOTIDE SEQUENCE [LARGE SCALE GENOMIC DNA]</scope>
    <source>
        <strain evidence="2">Clone GOH B32 T37-40</strain>
    </source>
</reference>
<sequence>MDLEKSNLRPLVEKASPGPEKEEYFNGLELEFMIWKIKYYENKKRTYGTLISTIRDLRRFFLPIPPASISSGRQGVTDGFNDQNAFPHGSAGERGEKRNEGDCGEGRVVRLPKIAQPHENDLQRQRHQYRGCQGVNARPQPFVDHQRQNLPARKQKPERVRSPKRTEHDGVQQRVRARHHADPQLALADDITPHEKVGHGEAELLKGVEEQEDNLDQSHGETGGEDEGDGPEGIGGLFLDGDVDEEEEGDQEGGLEKPQGESHMDFAEVGLLQGGEGGEERVEVGAAEGGDTEELVEGPEDDEEDEEESDGPEGVEVLEMEGGAGLEAEVEDEAEGEEGEDDEGGDEEQGGKV</sequence>
<feature type="compositionally biased region" description="Acidic residues" evidence="1">
    <location>
        <begin position="290"/>
        <end position="319"/>
    </location>
</feature>
<dbReference type="AlphaFoldDB" id="A0AAD4ZIP4"/>
<dbReference type="EMBL" id="JAJFAZ020000002">
    <property type="protein sequence ID" value="KAI5347259.1"/>
    <property type="molecule type" value="Genomic_DNA"/>
</dbReference>
<proteinExistence type="predicted"/>
<feature type="region of interest" description="Disordered" evidence="1">
    <location>
        <begin position="213"/>
        <end position="353"/>
    </location>
</feature>
<feature type="region of interest" description="Disordered" evidence="1">
    <location>
        <begin position="72"/>
        <end position="195"/>
    </location>
</feature>
<feature type="compositionally biased region" description="Polar residues" evidence="1">
    <location>
        <begin position="72"/>
        <end position="84"/>
    </location>
</feature>
<feature type="compositionally biased region" description="Acidic residues" evidence="1">
    <location>
        <begin position="328"/>
        <end position="353"/>
    </location>
</feature>
<keyword evidence="3" id="KW-1185">Reference proteome</keyword>
<feature type="region of interest" description="Disordered" evidence="1">
    <location>
        <begin position="1"/>
        <end position="20"/>
    </location>
</feature>
<name>A0AAD4ZIP4_PRUDU</name>
<protein>
    <submittedName>
        <fullName evidence="2">Uncharacterized protein</fullName>
    </submittedName>
</protein>
<feature type="compositionally biased region" description="Acidic residues" evidence="1">
    <location>
        <begin position="241"/>
        <end position="253"/>
    </location>
</feature>
<feature type="compositionally biased region" description="Basic and acidic residues" evidence="1">
    <location>
        <begin position="155"/>
        <end position="171"/>
    </location>
</feature>
<evidence type="ECO:0000313" key="2">
    <source>
        <dbReference type="EMBL" id="KAI5347259.1"/>
    </source>
</evidence>
<evidence type="ECO:0000313" key="3">
    <source>
        <dbReference type="Proteomes" id="UP001054821"/>
    </source>
</evidence>
<gene>
    <name evidence="2" type="ORF">L3X38_015138</name>
</gene>
<feature type="compositionally biased region" description="Basic and acidic residues" evidence="1">
    <location>
        <begin position="91"/>
        <end position="108"/>
    </location>
</feature>
<dbReference type="Proteomes" id="UP001054821">
    <property type="component" value="Chromosome 2"/>
</dbReference>
<evidence type="ECO:0000256" key="1">
    <source>
        <dbReference type="SAM" id="MobiDB-lite"/>
    </source>
</evidence>
<comment type="caution">
    <text evidence="2">The sequence shown here is derived from an EMBL/GenBank/DDBJ whole genome shotgun (WGS) entry which is preliminary data.</text>
</comment>
<accession>A0AAD4ZIP4</accession>
<organism evidence="2 3">
    <name type="scientific">Prunus dulcis</name>
    <name type="common">Almond</name>
    <name type="synonym">Amygdalus dulcis</name>
    <dbReference type="NCBI Taxonomy" id="3755"/>
    <lineage>
        <taxon>Eukaryota</taxon>
        <taxon>Viridiplantae</taxon>
        <taxon>Streptophyta</taxon>
        <taxon>Embryophyta</taxon>
        <taxon>Tracheophyta</taxon>
        <taxon>Spermatophyta</taxon>
        <taxon>Magnoliopsida</taxon>
        <taxon>eudicotyledons</taxon>
        <taxon>Gunneridae</taxon>
        <taxon>Pentapetalae</taxon>
        <taxon>rosids</taxon>
        <taxon>fabids</taxon>
        <taxon>Rosales</taxon>
        <taxon>Rosaceae</taxon>
        <taxon>Amygdaloideae</taxon>
        <taxon>Amygdaleae</taxon>
        <taxon>Prunus</taxon>
    </lineage>
</organism>